<evidence type="ECO:0000313" key="1">
    <source>
        <dbReference type="EMBL" id="CAB9518433.1"/>
    </source>
</evidence>
<sequence length="156" mass="17717">MTFVCLATRALSRRSAALTRISFVRGFSAKAAGENPEGPMLGGYEEFLDDLKTKTDKMEASLGNLKDTYGKKQEMMNTVKWTDPEEMEYLFDMSRRHKQEMEEQLVDIKKSIQAMKTNFAVDAPDGESDGHVEEELEAVKFIIDHTDRDNKNKKAA</sequence>
<gene>
    <name evidence="1" type="ORF">SEMRO_934_G221860.1</name>
</gene>
<keyword evidence="2" id="KW-1185">Reference proteome</keyword>
<dbReference type="AlphaFoldDB" id="A0A9N8ECS9"/>
<reference evidence="1" key="1">
    <citation type="submission" date="2020-06" db="EMBL/GenBank/DDBJ databases">
        <authorList>
            <consortium name="Plant Systems Biology data submission"/>
        </authorList>
    </citation>
    <scope>NUCLEOTIDE SEQUENCE</scope>
    <source>
        <strain evidence="1">D6</strain>
    </source>
</reference>
<dbReference type="EMBL" id="CAICTM010000932">
    <property type="protein sequence ID" value="CAB9518433.1"/>
    <property type="molecule type" value="Genomic_DNA"/>
</dbReference>
<dbReference type="Proteomes" id="UP001153069">
    <property type="component" value="Unassembled WGS sequence"/>
</dbReference>
<protein>
    <submittedName>
        <fullName evidence="1">Uncharacterized protein</fullName>
    </submittedName>
</protein>
<organism evidence="1 2">
    <name type="scientific">Seminavis robusta</name>
    <dbReference type="NCBI Taxonomy" id="568900"/>
    <lineage>
        <taxon>Eukaryota</taxon>
        <taxon>Sar</taxon>
        <taxon>Stramenopiles</taxon>
        <taxon>Ochrophyta</taxon>
        <taxon>Bacillariophyta</taxon>
        <taxon>Bacillariophyceae</taxon>
        <taxon>Bacillariophycidae</taxon>
        <taxon>Naviculales</taxon>
        <taxon>Naviculaceae</taxon>
        <taxon>Seminavis</taxon>
    </lineage>
</organism>
<evidence type="ECO:0000313" key="2">
    <source>
        <dbReference type="Proteomes" id="UP001153069"/>
    </source>
</evidence>
<accession>A0A9N8ECS9</accession>
<name>A0A9N8ECS9_9STRA</name>
<comment type="caution">
    <text evidence="1">The sequence shown here is derived from an EMBL/GenBank/DDBJ whole genome shotgun (WGS) entry which is preliminary data.</text>
</comment>
<proteinExistence type="predicted"/>